<organism evidence="1 2">
    <name type="scientific">Mesorhabditis belari</name>
    <dbReference type="NCBI Taxonomy" id="2138241"/>
    <lineage>
        <taxon>Eukaryota</taxon>
        <taxon>Metazoa</taxon>
        <taxon>Ecdysozoa</taxon>
        <taxon>Nematoda</taxon>
        <taxon>Chromadorea</taxon>
        <taxon>Rhabditida</taxon>
        <taxon>Rhabditina</taxon>
        <taxon>Rhabditomorpha</taxon>
        <taxon>Rhabditoidea</taxon>
        <taxon>Rhabditidae</taxon>
        <taxon>Mesorhabditinae</taxon>
        <taxon>Mesorhabditis</taxon>
    </lineage>
</organism>
<accession>A0AAF3FQZ6</accession>
<dbReference type="WBParaSite" id="MBELARI_LOCUS9105">
    <property type="protein sequence ID" value="MBELARI_LOCUS9105"/>
    <property type="gene ID" value="MBELARI_LOCUS9105"/>
</dbReference>
<sequence length="109" mass="12363">MERKTSRMSLLSSYSSFPTMRPAIAKFNDFIARDSHKEPVTRKSIRYNSLRSYLAGTVVEELDPDEDDDEIREMSSTIPSPHRGRLALMTSVTTPKGVVKLSRIELANM</sequence>
<evidence type="ECO:0000313" key="2">
    <source>
        <dbReference type="WBParaSite" id="MBELARI_LOCUS9099"/>
    </source>
</evidence>
<proteinExistence type="predicted"/>
<protein>
    <submittedName>
        <fullName evidence="2 3">Uncharacterized protein</fullName>
    </submittedName>
</protein>
<evidence type="ECO:0000313" key="3">
    <source>
        <dbReference type="WBParaSite" id="MBELARI_LOCUS9105"/>
    </source>
</evidence>
<dbReference type="AlphaFoldDB" id="A0AAF3FQZ6"/>
<dbReference type="WBParaSite" id="MBELARI_LOCUS9099">
    <property type="protein sequence ID" value="MBELARI_LOCUS9099"/>
    <property type="gene ID" value="MBELARI_LOCUS9099"/>
</dbReference>
<keyword evidence="1" id="KW-1185">Reference proteome</keyword>
<dbReference type="Proteomes" id="UP000887575">
    <property type="component" value="Unassembled WGS sequence"/>
</dbReference>
<reference evidence="2 3" key="1">
    <citation type="submission" date="2024-02" db="UniProtKB">
        <authorList>
            <consortium name="WormBaseParasite"/>
        </authorList>
    </citation>
    <scope>IDENTIFICATION</scope>
</reference>
<name>A0AAF3FQZ6_9BILA</name>
<evidence type="ECO:0000313" key="1">
    <source>
        <dbReference type="Proteomes" id="UP000887575"/>
    </source>
</evidence>